<feature type="transmembrane region" description="Helical" evidence="1">
    <location>
        <begin position="651"/>
        <end position="669"/>
    </location>
</feature>
<accession>H5SF15</accession>
<dbReference type="NCBIfam" id="TIGR03662">
    <property type="entry name" value="Chlor_Arch_YYY"/>
    <property type="match status" value="1"/>
</dbReference>
<feature type="transmembrane region" description="Helical" evidence="1">
    <location>
        <begin position="385"/>
        <end position="403"/>
    </location>
</feature>
<feature type="transmembrane region" description="Helical" evidence="1">
    <location>
        <begin position="543"/>
        <end position="561"/>
    </location>
</feature>
<dbReference type="EMBL" id="AP011699">
    <property type="protein sequence ID" value="BAL54751.1"/>
    <property type="molecule type" value="Genomic_DNA"/>
</dbReference>
<dbReference type="Pfam" id="PF10060">
    <property type="entry name" value="DUF2298"/>
    <property type="match status" value="1"/>
</dbReference>
<sequence length="818" mass="92628">MVAFLAFYLLSALAGWLAFPSLSRLFSPLAERGYGLARPAGLLLWSYLFWIGGSLGLWGNDFGGMFASLLLMGLISLGIYIEGENEQAVSWPERACRALSRLLAWAKLQRRILFATEAVFLFSFAFMALTRATNPDLLGTEKPMELAFINAILRSPTFPPHDPWLSGHAISYYYFGYLLTAMLARLSGVWGSVAHNLMTALTFGLAAQAAYILLFDLLSLRWQERRPSLLFLALLAPFTLLILSNWEGLLEVFHAAGLFWSDAPSAFNFWRWLDLRDLNQPPQSPFSWLPRRYWWWWRASRVVQDYTLSGAPQEIIDEFPFFSFLLGDLHPHVLNIPYTLLGVGAALSLYLHFPHRRAFPYLPLPFFAFLAFLLGGLAFLNTWDVLILGVLLGLVFFMRRVQVFSWQWACLEESLLFLIGMALSAGLLYLPFFLSFSSQARGIIPNLVNPTRGAHLWVMFGPLFVPLFFYLWKERSGWEGTGKVAWKWSLWVGLFLPLVLFVLSWGVAIIIGAFLPHLAEGFLLSQGVAEVGELFWAGLARRLSYGFATLTLVVLFSLALVRLIHDLLTAASPSPAPPPAAMSQGFIAILLVLGLLWVLLPDFFFLGDQFGWRLNTVFKFYYQAWIFLSLGAAYGLAVLWGEHRLPPVPKLLLALALLAGLVYPVLGWWSKGTFPISLRELTLDDFRRLERFQPDLAQAIRYLQEAPFGVVAEAVGGSYTEYGQVAAYTGLPDVLNWPGHEVQWRGSAAPQGGREEDVRRLYETSSWDEARQILERYHIRYVYVGGLERLTYKVDLEKFELHLPVLFRQGEVVIYAVY</sequence>
<feature type="transmembrane region" description="Helical" evidence="1">
    <location>
        <begin position="492"/>
        <end position="515"/>
    </location>
</feature>
<name>H5SF15_9CHLR</name>
<dbReference type="PANTHER" id="PTHR10790:SF51">
    <property type="entry name" value="TETRATRICOPEPTIDE REPEAT PROTEIN"/>
    <property type="match status" value="1"/>
</dbReference>
<feature type="transmembrane region" description="Helical" evidence="1">
    <location>
        <begin position="62"/>
        <end position="81"/>
    </location>
</feature>
<keyword evidence="1" id="KW-0472">Membrane</keyword>
<keyword evidence="1" id="KW-0812">Transmembrane</keyword>
<dbReference type="AlphaFoldDB" id="H5SF15"/>
<feature type="transmembrane region" description="Helical" evidence="1">
    <location>
        <begin position="112"/>
        <end position="129"/>
    </location>
</feature>
<proteinExistence type="predicted"/>
<dbReference type="PANTHER" id="PTHR10790">
    <property type="entry name" value="TPR-DOMAIN CONTAINING PROTEIN"/>
    <property type="match status" value="1"/>
</dbReference>
<gene>
    <name evidence="2" type="ORF">HGMM_F19G07C02</name>
</gene>
<feature type="transmembrane region" description="Helical" evidence="1">
    <location>
        <begin position="332"/>
        <end position="351"/>
    </location>
</feature>
<feature type="transmembrane region" description="Helical" evidence="1">
    <location>
        <begin position="454"/>
        <end position="472"/>
    </location>
</feature>
<feature type="transmembrane region" description="Helical" evidence="1">
    <location>
        <begin position="581"/>
        <end position="600"/>
    </location>
</feature>
<organism evidence="2">
    <name type="scientific">uncultured Chloroflexota bacterium</name>
    <dbReference type="NCBI Taxonomy" id="166587"/>
    <lineage>
        <taxon>Bacteria</taxon>
        <taxon>Bacillati</taxon>
        <taxon>Chloroflexota</taxon>
        <taxon>environmental samples</taxon>
    </lineage>
</organism>
<keyword evidence="1" id="KW-1133">Transmembrane helix</keyword>
<evidence type="ECO:0000256" key="1">
    <source>
        <dbReference type="SAM" id="Phobius"/>
    </source>
</evidence>
<feature type="transmembrane region" description="Helical" evidence="1">
    <location>
        <begin position="229"/>
        <end position="246"/>
    </location>
</feature>
<dbReference type="InterPro" id="IPR018746">
    <property type="entry name" value="DUF2298"/>
</dbReference>
<feature type="transmembrane region" description="Helical" evidence="1">
    <location>
        <begin position="36"/>
        <end position="55"/>
    </location>
</feature>
<feature type="transmembrane region" description="Helical" evidence="1">
    <location>
        <begin position="415"/>
        <end position="434"/>
    </location>
</feature>
<reference evidence="2" key="2">
    <citation type="journal article" date="2012" name="PLoS ONE">
        <title>A Deeply Branching Thermophilic Bacterium with an Ancient Acetyl-CoA Pathway Dominates a Subsurface Ecosystem.</title>
        <authorList>
            <person name="Takami H."/>
            <person name="Noguchi H."/>
            <person name="Takaki Y."/>
            <person name="Uchiyama I."/>
            <person name="Toyoda A."/>
            <person name="Nishi S."/>
            <person name="Chee G.-J."/>
            <person name="Arai W."/>
            <person name="Nunoura T."/>
            <person name="Itoh T."/>
            <person name="Hattori M."/>
            <person name="Takai K."/>
        </authorList>
    </citation>
    <scope>NUCLEOTIDE SEQUENCE</scope>
</reference>
<reference evidence="2" key="1">
    <citation type="journal article" date="2005" name="Environ. Microbiol.">
        <title>Genetic and functional properties of uncultivated thermophilic crenarchaeotes from a subsurface gold mine as revealed by analysis of genome fragments.</title>
        <authorList>
            <person name="Nunoura T."/>
            <person name="Hirayama H."/>
            <person name="Takami H."/>
            <person name="Oida H."/>
            <person name="Nishi S."/>
            <person name="Shimamura S."/>
            <person name="Suzuki Y."/>
            <person name="Inagaki F."/>
            <person name="Takai K."/>
            <person name="Nealson K.H."/>
            <person name="Horikoshi K."/>
        </authorList>
    </citation>
    <scope>NUCLEOTIDE SEQUENCE</scope>
</reference>
<protein>
    <submittedName>
        <fullName evidence="2">Hypothetical conserved protein</fullName>
    </submittedName>
</protein>
<feature type="transmembrane region" description="Helical" evidence="1">
    <location>
        <begin position="358"/>
        <end position="379"/>
    </location>
</feature>
<feature type="transmembrane region" description="Helical" evidence="1">
    <location>
        <begin position="197"/>
        <end position="217"/>
    </location>
</feature>
<feature type="transmembrane region" description="Helical" evidence="1">
    <location>
        <begin position="620"/>
        <end position="639"/>
    </location>
</feature>
<evidence type="ECO:0000313" key="2">
    <source>
        <dbReference type="EMBL" id="BAL54751.1"/>
    </source>
</evidence>